<dbReference type="OrthoDB" id="10489031at2759"/>
<feature type="region of interest" description="Disordered" evidence="1">
    <location>
        <begin position="183"/>
        <end position="240"/>
    </location>
</feature>
<dbReference type="AlphaFoldDB" id="A0A6A6R670"/>
<protein>
    <submittedName>
        <fullName evidence="2">Uncharacterized protein</fullName>
    </submittedName>
</protein>
<dbReference type="Proteomes" id="UP000799750">
    <property type="component" value="Unassembled WGS sequence"/>
</dbReference>
<feature type="compositionally biased region" description="Acidic residues" evidence="1">
    <location>
        <begin position="191"/>
        <end position="212"/>
    </location>
</feature>
<evidence type="ECO:0000313" key="2">
    <source>
        <dbReference type="EMBL" id="KAF2499892.1"/>
    </source>
</evidence>
<keyword evidence="3" id="KW-1185">Reference proteome</keyword>
<sequence>MDQQTPTLRTLPKIKVSHWPHIIYIGDQKWAELECYLCHGNGSDGNGTHAFKFLSGITAFGVHLSRIHGVKLEHDEIQAKCTARVLRHATLVGLLNGTARAAPVEKRGCEMMTVEEKESEVSVATRDEIDTDLAAVGLGGVGLEASSHNSDDEVPEDQDVTGTQGIATDLHGDQAEERVGADLEVYTPAFDNDEFADKDESDEANEVEDATENDGTRELQEDANEVTLGQKTNIGASTIQ</sequence>
<gene>
    <name evidence="2" type="ORF">BU16DRAFT_536175</name>
</gene>
<accession>A0A6A6R670</accession>
<reference evidence="2" key="1">
    <citation type="journal article" date="2020" name="Stud. Mycol.">
        <title>101 Dothideomycetes genomes: a test case for predicting lifestyles and emergence of pathogens.</title>
        <authorList>
            <person name="Haridas S."/>
            <person name="Albert R."/>
            <person name="Binder M."/>
            <person name="Bloem J."/>
            <person name="Labutti K."/>
            <person name="Salamov A."/>
            <person name="Andreopoulos B."/>
            <person name="Baker S."/>
            <person name="Barry K."/>
            <person name="Bills G."/>
            <person name="Bluhm B."/>
            <person name="Cannon C."/>
            <person name="Castanera R."/>
            <person name="Culley D."/>
            <person name="Daum C."/>
            <person name="Ezra D."/>
            <person name="Gonzalez J."/>
            <person name="Henrissat B."/>
            <person name="Kuo A."/>
            <person name="Liang C."/>
            <person name="Lipzen A."/>
            <person name="Lutzoni F."/>
            <person name="Magnuson J."/>
            <person name="Mondo S."/>
            <person name="Nolan M."/>
            <person name="Ohm R."/>
            <person name="Pangilinan J."/>
            <person name="Park H.-J."/>
            <person name="Ramirez L."/>
            <person name="Alfaro M."/>
            <person name="Sun H."/>
            <person name="Tritt A."/>
            <person name="Yoshinaga Y."/>
            <person name="Zwiers L.-H."/>
            <person name="Turgeon B."/>
            <person name="Goodwin S."/>
            <person name="Spatafora J."/>
            <person name="Crous P."/>
            <person name="Grigoriev I."/>
        </authorList>
    </citation>
    <scope>NUCLEOTIDE SEQUENCE</scope>
    <source>
        <strain evidence="2">CBS 269.34</strain>
    </source>
</reference>
<feature type="region of interest" description="Disordered" evidence="1">
    <location>
        <begin position="143"/>
        <end position="164"/>
    </location>
</feature>
<evidence type="ECO:0000313" key="3">
    <source>
        <dbReference type="Proteomes" id="UP000799750"/>
    </source>
</evidence>
<evidence type="ECO:0000256" key="1">
    <source>
        <dbReference type="SAM" id="MobiDB-lite"/>
    </source>
</evidence>
<dbReference type="EMBL" id="MU004184">
    <property type="protein sequence ID" value="KAF2499892.1"/>
    <property type="molecule type" value="Genomic_DNA"/>
</dbReference>
<organism evidence="2 3">
    <name type="scientific">Lophium mytilinum</name>
    <dbReference type="NCBI Taxonomy" id="390894"/>
    <lineage>
        <taxon>Eukaryota</taxon>
        <taxon>Fungi</taxon>
        <taxon>Dikarya</taxon>
        <taxon>Ascomycota</taxon>
        <taxon>Pezizomycotina</taxon>
        <taxon>Dothideomycetes</taxon>
        <taxon>Pleosporomycetidae</taxon>
        <taxon>Mytilinidiales</taxon>
        <taxon>Mytilinidiaceae</taxon>
        <taxon>Lophium</taxon>
    </lineage>
</organism>
<name>A0A6A6R670_9PEZI</name>
<feature type="compositionally biased region" description="Polar residues" evidence="1">
    <location>
        <begin position="227"/>
        <end position="240"/>
    </location>
</feature>
<proteinExistence type="predicted"/>